<accession>A3V184</accession>
<evidence type="ECO:0000313" key="2">
    <source>
        <dbReference type="Proteomes" id="UP000004507"/>
    </source>
</evidence>
<dbReference type="EMBL" id="AAMS01000001">
    <property type="protein sequence ID" value="EAQ08054.1"/>
    <property type="molecule type" value="Genomic_DNA"/>
</dbReference>
<dbReference type="eggNOG" id="ENOG502ZHIB">
    <property type="taxonomic scope" value="Bacteria"/>
</dbReference>
<protein>
    <submittedName>
        <fullName evidence="1">Uncharacterized protein</fullName>
    </submittedName>
</protein>
<name>A3V184_9RHOB</name>
<comment type="caution">
    <text evidence="1">The sequence shown here is derived from an EMBL/GenBank/DDBJ whole genome shotgun (WGS) entry which is preliminary data.</text>
</comment>
<evidence type="ECO:0000313" key="1">
    <source>
        <dbReference type="EMBL" id="EAQ08054.1"/>
    </source>
</evidence>
<sequence>MNDWYLILMIWGDAYSDADCNRLIRNAHMHSPSLKGAIVLSDRVDRDLDPRAIQCRISPDFDRSDFKKNGLAVKISLFEIDVLPPGARCVYVDLDSVIIGDLGKVAALTLSAPLWTLPTPRARLDAWSRLRWRLSRGRRYGAGNSSVFAYRNAFPGNPTAKFRNKTTVFGQAASDDIRSNDDRFIGWSCQDVIRPLPTQLAVRFRIEFLEVTFWMNRIKARYRRKARQSLVVVTFDGALTKPAVIAALRDGAVIADHHGRRARWTDLEMSGLRQTMQDALQD</sequence>
<dbReference type="RefSeq" id="WP_007205956.1">
    <property type="nucleotide sequence ID" value="NZ_CH672414.1"/>
</dbReference>
<keyword evidence="2" id="KW-1185">Reference proteome</keyword>
<proteinExistence type="predicted"/>
<dbReference type="Proteomes" id="UP000004507">
    <property type="component" value="Unassembled WGS sequence"/>
</dbReference>
<dbReference type="HOGENOM" id="CLU_930266_0_0_5"/>
<dbReference type="STRING" id="314232.SKA53_10029"/>
<gene>
    <name evidence="1" type="ORF">SKA53_10029</name>
</gene>
<dbReference type="AlphaFoldDB" id="A3V184"/>
<reference evidence="1 2" key="1">
    <citation type="submission" date="2006-01" db="EMBL/GenBank/DDBJ databases">
        <authorList>
            <person name="Hagstrom A."/>
            <person name="Ferriera S."/>
            <person name="Johnson J."/>
            <person name="Kravitz S."/>
            <person name="Halpern A."/>
            <person name="Remington K."/>
            <person name="Beeson K."/>
            <person name="Tran B."/>
            <person name="Rogers Y.-H."/>
            <person name="Friedman R."/>
            <person name="Venter J.C."/>
        </authorList>
    </citation>
    <scope>NUCLEOTIDE SEQUENCE [LARGE SCALE GENOMIC DNA]</scope>
    <source>
        <strain evidence="1 2">SKA53</strain>
    </source>
</reference>
<organism evidence="1 2">
    <name type="scientific">Yoonia vestfoldensis SKA53</name>
    <dbReference type="NCBI Taxonomy" id="314232"/>
    <lineage>
        <taxon>Bacteria</taxon>
        <taxon>Pseudomonadati</taxon>
        <taxon>Pseudomonadota</taxon>
        <taxon>Alphaproteobacteria</taxon>
        <taxon>Rhodobacterales</taxon>
        <taxon>Paracoccaceae</taxon>
        <taxon>Yoonia</taxon>
    </lineage>
</organism>